<gene>
    <name evidence="2" type="ORF">CHIRRI_LOCUS13495</name>
</gene>
<accession>A0A9N9WVC3</accession>
<dbReference type="InterPro" id="IPR029063">
    <property type="entry name" value="SAM-dependent_MTases_sf"/>
</dbReference>
<dbReference type="EMBL" id="OU895880">
    <property type="protein sequence ID" value="CAG9810682.1"/>
    <property type="molecule type" value="Genomic_DNA"/>
</dbReference>
<reference evidence="2" key="2">
    <citation type="submission" date="2022-10" db="EMBL/GenBank/DDBJ databases">
        <authorList>
            <consortium name="ENA_rothamsted_submissions"/>
            <consortium name="culmorum"/>
            <person name="King R."/>
        </authorList>
    </citation>
    <scope>NUCLEOTIDE SEQUENCE</scope>
</reference>
<dbReference type="PANTHER" id="PTHR12496">
    <property type="entry name" value="CGI-41 METHYLTRANSFERASE"/>
    <property type="match status" value="1"/>
</dbReference>
<organism evidence="2 3">
    <name type="scientific">Chironomus riparius</name>
    <dbReference type="NCBI Taxonomy" id="315576"/>
    <lineage>
        <taxon>Eukaryota</taxon>
        <taxon>Metazoa</taxon>
        <taxon>Ecdysozoa</taxon>
        <taxon>Arthropoda</taxon>
        <taxon>Hexapoda</taxon>
        <taxon>Insecta</taxon>
        <taxon>Pterygota</taxon>
        <taxon>Neoptera</taxon>
        <taxon>Endopterygota</taxon>
        <taxon>Diptera</taxon>
        <taxon>Nematocera</taxon>
        <taxon>Chironomoidea</taxon>
        <taxon>Chironomidae</taxon>
        <taxon>Chironominae</taxon>
        <taxon>Chironomus</taxon>
    </lineage>
</organism>
<keyword evidence="3" id="KW-1185">Reference proteome</keyword>
<feature type="domain" description="Methyltransferase" evidence="1">
    <location>
        <begin position="105"/>
        <end position="266"/>
    </location>
</feature>
<dbReference type="SUPFAM" id="SSF53335">
    <property type="entry name" value="S-adenosyl-L-methionine-dependent methyltransferases"/>
    <property type="match status" value="1"/>
</dbReference>
<evidence type="ECO:0000313" key="2">
    <source>
        <dbReference type="EMBL" id="CAG9810682.1"/>
    </source>
</evidence>
<dbReference type="OrthoDB" id="10258156at2759"/>
<dbReference type="InterPro" id="IPR052220">
    <property type="entry name" value="METTL25"/>
</dbReference>
<dbReference type="AlphaFoldDB" id="A0A9N9WVC3"/>
<sequence>MYNFTEITQDYLQNLVDFLYSISWMYKVLNTQYVKENVLSENREFLSLLEKIDLNEFVNAKEPQNNHPKELQKLIENVNFFRINFDIINTESWKCNNQQKKMSVKKLYEIENIGKLINEICKDEVTTLVDLGSGLGYLDEYLHTSYGYKIIGLEGSANNQERAVKRQEKYYAESIGKVKHVHHFITMDSGDFILKEVDDVNKVEELTKESANIENKSQDSDSDPAKVALFGLHPCGDLSIVCIKLFLNIDRVKKLIFSPCCYHKMSGTTADFVEFNYYPLSQTVKELEAKYPTNPFLRPFLRLAGQQSPIKFKEMTELEHFVHGKNMFERGVVEAVLIDNETSKRVNNVTFSEGRLKFEDIKLKYQILDKVSSTPKPWTSEHEEKFNKIRNLHPKGEEMSENLFCLQTAVQNSCENLVIMDRVFYIYEQMKSLWFISNGFSDDNSCEQCDFDRYNMKLSLKYHLNHLECLYEYVWHKVGVYLVEKQNMKEIRSKCAQY</sequence>
<evidence type="ECO:0000313" key="3">
    <source>
        <dbReference type="Proteomes" id="UP001153620"/>
    </source>
</evidence>
<evidence type="ECO:0000259" key="1">
    <source>
        <dbReference type="Pfam" id="PF13679"/>
    </source>
</evidence>
<name>A0A9N9WVC3_9DIPT</name>
<reference evidence="2" key="1">
    <citation type="submission" date="2022-01" db="EMBL/GenBank/DDBJ databases">
        <authorList>
            <person name="King R."/>
        </authorList>
    </citation>
    <scope>NUCLEOTIDE SEQUENCE</scope>
</reference>
<proteinExistence type="predicted"/>
<dbReference type="Proteomes" id="UP001153620">
    <property type="component" value="Chromosome 4"/>
</dbReference>
<dbReference type="Pfam" id="PF13679">
    <property type="entry name" value="Methyltransf_32"/>
    <property type="match status" value="1"/>
</dbReference>
<dbReference type="InterPro" id="IPR025714">
    <property type="entry name" value="Methyltranfer_dom"/>
</dbReference>
<protein>
    <recommendedName>
        <fullName evidence="1">Methyltransferase domain-containing protein</fullName>
    </recommendedName>
</protein>
<dbReference type="PANTHER" id="PTHR12496:SF0">
    <property type="entry name" value="METHYLTRANSFERASE DOMAIN-CONTAINING PROTEIN"/>
    <property type="match status" value="1"/>
</dbReference>